<organism evidence="1 2">
    <name type="scientific">Propionispora hippei DSM 15287</name>
    <dbReference type="NCBI Taxonomy" id="1123003"/>
    <lineage>
        <taxon>Bacteria</taxon>
        <taxon>Bacillati</taxon>
        <taxon>Bacillota</taxon>
        <taxon>Negativicutes</taxon>
        <taxon>Selenomonadales</taxon>
        <taxon>Sporomusaceae</taxon>
        <taxon>Propionispora</taxon>
    </lineage>
</organism>
<sequence>MKDIKNCAGKLVCRVDPNTQLVEIVHKGIVTTVRFLPENQIEVISSEYKKTA</sequence>
<dbReference type="Proteomes" id="UP000322917">
    <property type="component" value="Unassembled WGS sequence"/>
</dbReference>
<keyword evidence="2" id="KW-1185">Reference proteome</keyword>
<accession>A0A1M6GNX8</accession>
<evidence type="ECO:0000313" key="1">
    <source>
        <dbReference type="EMBL" id="SHJ11618.1"/>
    </source>
</evidence>
<reference evidence="1 2" key="1">
    <citation type="submission" date="2016-11" db="EMBL/GenBank/DDBJ databases">
        <authorList>
            <person name="Varghese N."/>
            <person name="Submissions S."/>
        </authorList>
    </citation>
    <scope>NUCLEOTIDE SEQUENCE [LARGE SCALE GENOMIC DNA]</scope>
    <source>
        <strain evidence="1 2">DSM 15287</strain>
    </source>
</reference>
<proteinExistence type="predicted"/>
<evidence type="ECO:0000313" key="2">
    <source>
        <dbReference type="Proteomes" id="UP000322917"/>
    </source>
</evidence>
<protein>
    <submittedName>
        <fullName evidence="1">Uncharacterized protein</fullName>
    </submittedName>
</protein>
<dbReference type="EMBL" id="FQZD01000012">
    <property type="protein sequence ID" value="SHJ11618.1"/>
    <property type="molecule type" value="Genomic_DNA"/>
</dbReference>
<dbReference type="AlphaFoldDB" id="A0A1M6GNX8"/>
<name>A0A1M6GNX8_9FIRM</name>
<gene>
    <name evidence="1" type="ORF">SAMN02745170_01767</name>
</gene>